<name>A0A930DJK1_9FIRM</name>
<organism evidence="7 8">
    <name type="scientific">Oribacterium sinus</name>
    <dbReference type="NCBI Taxonomy" id="237576"/>
    <lineage>
        <taxon>Bacteria</taxon>
        <taxon>Bacillati</taxon>
        <taxon>Bacillota</taxon>
        <taxon>Clostridia</taxon>
        <taxon>Lachnospirales</taxon>
        <taxon>Lachnospiraceae</taxon>
        <taxon>Oribacterium</taxon>
    </lineage>
</organism>
<evidence type="ECO:0000259" key="6">
    <source>
        <dbReference type="Pfam" id="PF08244"/>
    </source>
</evidence>
<sequence>MEKYRPKFHFTAEKYIINDPNGLVYYEGEYHLFHQYNILEEIYWGHAVSEDLIHWKRLENAIAPDEHGQIWSGSAVVDEENHRLAAFFTYCERETERQSQGLAFSYDKGRSWEKYEKNPVLTEERKDFRDPKVFRYEDKWIMVVTGGDCVLFYESTNLIHWRQLSLFRGSTTDHVGTWECPDLFPLKAENAGACKWVLVISINDGSPAGGTGMKYFIGEFDGTSFRPDEEGKEGNWLDYGKDFYAGVSWNNISNGRRIMIAWADNWQYRDALPTYPFKGQMSSIRELYLKKIGNSFHLRQQPIEEMHVLRNNSREMHKMNMGAGEEWTLKDHVEALELELSYPINRIHSAIFGIRVVTGQGKQLEITFSKKEQSCTVDRRNAGINQHEKFPGKYKSKLDFSKEFLTLRLLLDVSQSELFVNEGELVFSNLIFPEDLYQIKLFTEGGDLEIEKCVIYDLDGDVIS</sequence>
<dbReference type="InterPro" id="IPR013320">
    <property type="entry name" value="ConA-like_dom_sf"/>
</dbReference>
<proteinExistence type="inferred from homology"/>
<dbReference type="InterPro" id="IPR001362">
    <property type="entry name" value="Glyco_hydro_32"/>
</dbReference>
<dbReference type="CDD" id="cd18622">
    <property type="entry name" value="GH32_Inu-like"/>
    <property type="match status" value="1"/>
</dbReference>
<dbReference type="PANTHER" id="PTHR42800">
    <property type="entry name" value="EXOINULINASE INUD (AFU_ORTHOLOGUE AFUA_5G00480)"/>
    <property type="match status" value="1"/>
</dbReference>
<feature type="domain" description="Glycosyl hydrolase family 32 N-terminal" evidence="5">
    <location>
        <begin position="9"/>
        <end position="302"/>
    </location>
</feature>
<evidence type="ECO:0000256" key="4">
    <source>
        <dbReference type="RuleBase" id="RU362110"/>
    </source>
</evidence>
<dbReference type="GO" id="GO:0004575">
    <property type="term" value="F:sucrose alpha-glucosidase activity"/>
    <property type="evidence" value="ECO:0007669"/>
    <property type="project" value="TreeGrafter"/>
</dbReference>
<accession>A0A930DJK1</accession>
<reference evidence="7" key="1">
    <citation type="submission" date="2020-04" db="EMBL/GenBank/DDBJ databases">
        <title>Deep metagenomics examines the oral microbiome during advanced dental caries in children, revealing novel taxa and co-occurrences with host molecules.</title>
        <authorList>
            <person name="Baker J.L."/>
            <person name="Morton J.T."/>
            <person name="Dinis M."/>
            <person name="Alvarez R."/>
            <person name="Tran N.C."/>
            <person name="Knight R."/>
            <person name="Edlund A."/>
        </authorList>
    </citation>
    <scope>NUCLEOTIDE SEQUENCE</scope>
    <source>
        <strain evidence="7">JCVI_38_bin.19</strain>
    </source>
</reference>
<comment type="caution">
    <text evidence="7">The sequence shown here is derived from an EMBL/GenBank/DDBJ whole genome shotgun (WGS) entry which is preliminary data.</text>
</comment>
<dbReference type="Proteomes" id="UP000775770">
    <property type="component" value="Unassembled WGS sequence"/>
</dbReference>
<dbReference type="SUPFAM" id="SSF49899">
    <property type="entry name" value="Concanavalin A-like lectins/glucanases"/>
    <property type="match status" value="1"/>
</dbReference>
<dbReference type="Pfam" id="PF08244">
    <property type="entry name" value="Glyco_hydro_32C"/>
    <property type="match status" value="1"/>
</dbReference>
<dbReference type="AlphaFoldDB" id="A0A930DJK1"/>
<dbReference type="SMART" id="SM00640">
    <property type="entry name" value="Glyco_32"/>
    <property type="match status" value="1"/>
</dbReference>
<evidence type="ECO:0000259" key="5">
    <source>
        <dbReference type="Pfam" id="PF00251"/>
    </source>
</evidence>
<dbReference type="InterPro" id="IPR013148">
    <property type="entry name" value="Glyco_hydro_32_N"/>
</dbReference>
<dbReference type="GO" id="GO:0005987">
    <property type="term" value="P:sucrose catabolic process"/>
    <property type="evidence" value="ECO:0007669"/>
    <property type="project" value="TreeGrafter"/>
</dbReference>
<feature type="domain" description="Glycosyl hydrolase family 32 C-terminal" evidence="6">
    <location>
        <begin position="309"/>
        <end position="456"/>
    </location>
</feature>
<protein>
    <submittedName>
        <fullName evidence="7">Glycoside hydrolase family 32 protein</fullName>
    </submittedName>
</protein>
<keyword evidence="3 4" id="KW-0326">Glycosidase</keyword>
<dbReference type="Pfam" id="PF00251">
    <property type="entry name" value="Glyco_hydro_32N"/>
    <property type="match status" value="1"/>
</dbReference>
<dbReference type="PANTHER" id="PTHR42800:SF1">
    <property type="entry name" value="EXOINULINASE INUD (AFU_ORTHOLOGUE AFUA_5G00480)"/>
    <property type="match status" value="1"/>
</dbReference>
<comment type="similarity">
    <text evidence="1 4">Belongs to the glycosyl hydrolase 32 family.</text>
</comment>
<dbReference type="RefSeq" id="WP_304070450.1">
    <property type="nucleotide sequence ID" value="NZ_JABZRA010000026.1"/>
</dbReference>
<dbReference type="SUPFAM" id="SSF75005">
    <property type="entry name" value="Arabinanase/levansucrase/invertase"/>
    <property type="match status" value="1"/>
</dbReference>
<evidence type="ECO:0000256" key="3">
    <source>
        <dbReference type="ARBA" id="ARBA00023295"/>
    </source>
</evidence>
<evidence type="ECO:0000256" key="2">
    <source>
        <dbReference type="ARBA" id="ARBA00022801"/>
    </source>
</evidence>
<dbReference type="GO" id="GO:0005737">
    <property type="term" value="C:cytoplasm"/>
    <property type="evidence" value="ECO:0007669"/>
    <property type="project" value="TreeGrafter"/>
</dbReference>
<evidence type="ECO:0000313" key="8">
    <source>
        <dbReference type="Proteomes" id="UP000775770"/>
    </source>
</evidence>
<evidence type="ECO:0000256" key="1">
    <source>
        <dbReference type="ARBA" id="ARBA00009902"/>
    </source>
</evidence>
<gene>
    <name evidence="7" type="ORF">HXM90_02970</name>
</gene>
<keyword evidence="2 4" id="KW-0378">Hydrolase</keyword>
<dbReference type="InterPro" id="IPR013189">
    <property type="entry name" value="Glyco_hydro_32_C"/>
</dbReference>
<dbReference type="Gene3D" id="2.60.120.560">
    <property type="entry name" value="Exo-inulinase, domain 1"/>
    <property type="match status" value="1"/>
</dbReference>
<evidence type="ECO:0000313" key="7">
    <source>
        <dbReference type="EMBL" id="MBF1272376.1"/>
    </source>
</evidence>
<dbReference type="EMBL" id="JABZRA010000026">
    <property type="protein sequence ID" value="MBF1272376.1"/>
    <property type="molecule type" value="Genomic_DNA"/>
</dbReference>
<dbReference type="InterPro" id="IPR023296">
    <property type="entry name" value="Glyco_hydro_beta-prop_sf"/>
</dbReference>
<dbReference type="Gene3D" id="2.115.10.20">
    <property type="entry name" value="Glycosyl hydrolase domain, family 43"/>
    <property type="match status" value="1"/>
</dbReference>